<dbReference type="Proteomes" id="UP000315017">
    <property type="component" value="Chromosome"/>
</dbReference>
<keyword evidence="2" id="KW-1185">Reference proteome</keyword>
<evidence type="ECO:0000313" key="2">
    <source>
        <dbReference type="Proteomes" id="UP000315017"/>
    </source>
</evidence>
<gene>
    <name evidence="1" type="ORF">ETAA8_12840</name>
</gene>
<dbReference type="SUPFAM" id="SSF47175">
    <property type="entry name" value="Cytochromes"/>
    <property type="match status" value="1"/>
</dbReference>
<accession>A0A517Y7J6</accession>
<dbReference type="InterPro" id="IPR010980">
    <property type="entry name" value="Cyt_c/b562"/>
</dbReference>
<name>A0A517Y7J6_9BACT</name>
<organism evidence="1 2">
    <name type="scientific">Anatilimnocola aggregata</name>
    <dbReference type="NCBI Taxonomy" id="2528021"/>
    <lineage>
        <taxon>Bacteria</taxon>
        <taxon>Pseudomonadati</taxon>
        <taxon>Planctomycetota</taxon>
        <taxon>Planctomycetia</taxon>
        <taxon>Pirellulales</taxon>
        <taxon>Pirellulaceae</taxon>
        <taxon>Anatilimnocola</taxon>
    </lineage>
</organism>
<reference evidence="1 2" key="1">
    <citation type="submission" date="2019-02" db="EMBL/GenBank/DDBJ databases">
        <title>Deep-cultivation of Planctomycetes and their phenomic and genomic characterization uncovers novel biology.</title>
        <authorList>
            <person name="Wiegand S."/>
            <person name="Jogler M."/>
            <person name="Boedeker C."/>
            <person name="Pinto D."/>
            <person name="Vollmers J."/>
            <person name="Rivas-Marin E."/>
            <person name="Kohn T."/>
            <person name="Peeters S.H."/>
            <person name="Heuer A."/>
            <person name="Rast P."/>
            <person name="Oberbeckmann S."/>
            <person name="Bunk B."/>
            <person name="Jeske O."/>
            <person name="Meyerdierks A."/>
            <person name="Storesund J.E."/>
            <person name="Kallscheuer N."/>
            <person name="Luecker S."/>
            <person name="Lage O.M."/>
            <person name="Pohl T."/>
            <person name="Merkel B.J."/>
            <person name="Hornburger P."/>
            <person name="Mueller R.-W."/>
            <person name="Bruemmer F."/>
            <person name="Labrenz M."/>
            <person name="Spormann A.M."/>
            <person name="Op den Camp H."/>
            <person name="Overmann J."/>
            <person name="Amann R."/>
            <person name="Jetten M.S.M."/>
            <person name="Mascher T."/>
            <person name="Medema M.H."/>
            <person name="Devos D.P."/>
            <person name="Kaster A.-K."/>
            <person name="Ovreas L."/>
            <person name="Rohde M."/>
            <person name="Galperin M.Y."/>
            <person name="Jogler C."/>
        </authorList>
    </citation>
    <scope>NUCLEOTIDE SEQUENCE [LARGE SCALE GENOMIC DNA]</scope>
    <source>
        <strain evidence="1 2">ETA_A8</strain>
    </source>
</reference>
<protein>
    <recommendedName>
        <fullName evidence="3">Cytochrome C</fullName>
    </recommendedName>
</protein>
<proteinExistence type="predicted"/>
<dbReference type="RefSeq" id="WP_238397690.1">
    <property type="nucleotide sequence ID" value="NZ_CP036274.1"/>
</dbReference>
<dbReference type="KEGG" id="aagg:ETAA8_12840"/>
<dbReference type="GO" id="GO:0005506">
    <property type="term" value="F:iron ion binding"/>
    <property type="evidence" value="ECO:0007669"/>
    <property type="project" value="InterPro"/>
</dbReference>
<sequence>MKSTIGRMIYFVVGFVSICAAYGLTLAQTPASDKEATKPSATTEMHQGEPVSFWMKKKLDFSRHILEGIASGDCDKIAQSAQTMRSLGKIEAFMRGRNPGYRGQLQAFDMSLDEIIRQANKDNIEGVTLGFNQLTVSCVQCHKQMRESK</sequence>
<dbReference type="GO" id="GO:0009055">
    <property type="term" value="F:electron transfer activity"/>
    <property type="evidence" value="ECO:0007669"/>
    <property type="project" value="InterPro"/>
</dbReference>
<dbReference type="AlphaFoldDB" id="A0A517Y7J6"/>
<dbReference type="GO" id="GO:0020037">
    <property type="term" value="F:heme binding"/>
    <property type="evidence" value="ECO:0007669"/>
    <property type="project" value="InterPro"/>
</dbReference>
<dbReference type="EMBL" id="CP036274">
    <property type="protein sequence ID" value="QDU26209.1"/>
    <property type="molecule type" value="Genomic_DNA"/>
</dbReference>
<dbReference type="GO" id="GO:0022900">
    <property type="term" value="P:electron transport chain"/>
    <property type="evidence" value="ECO:0007669"/>
    <property type="project" value="InterPro"/>
</dbReference>
<evidence type="ECO:0008006" key="3">
    <source>
        <dbReference type="Google" id="ProtNLM"/>
    </source>
</evidence>
<evidence type="ECO:0000313" key="1">
    <source>
        <dbReference type="EMBL" id="QDU26209.1"/>
    </source>
</evidence>